<dbReference type="InterPro" id="IPR012902">
    <property type="entry name" value="N_methyl_site"/>
</dbReference>
<keyword evidence="1" id="KW-0472">Membrane</keyword>
<evidence type="ECO:0000256" key="1">
    <source>
        <dbReference type="SAM" id="Phobius"/>
    </source>
</evidence>
<name>A0A7C4MRF5_9BACT</name>
<organism evidence="2">
    <name type="scientific">Desulfatirhabdium butyrativorans</name>
    <dbReference type="NCBI Taxonomy" id="340467"/>
    <lineage>
        <taxon>Bacteria</taxon>
        <taxon>Pseudomonadati</taxon>
        <taxon>Thermodesulfobacteriota</taxon>
        <taxon>Desulfobacteria</taxon>
        <taxon>Desulfobacterales</taxon>
        <taxon>Desulfatirhabdiaceae</taxon>
        <taxon>Desulfatirhabdium</taxon>
    </lineage>
</organism>
<comment type="caution">
    <text evidence="2">The sequence shown here is derived from an EMBL/GenBank/DDBJ whole genome shotgun (WGS) entry which is preliminary data.</text>
</comment>
<reference evidence="2" key="1">
    <citation type="journal article" date="2020" name="mSystems">
        <title>Genome- and Community-Level Interaction Insights into Carbon Utilization and Element Cycling Functions of Hydrothermarchaeota in Hydrothermal Sediment.</title>
        <authorList>
            <person name="Zhou Z."/>
            <person name="Liu Y."/>
            <person name="Xu W."/>
            <person name="Pan J."/>
            <person name="Luo Z.H."/>
            <person name="Li M."/>
        </authorList>
    </citation>
    <scope>NUCLEOTIDE SEQUENCE [LARGE SCALE GENOMIC DNA]</scope>
    <source>
        <strain evidence="2">SpSt-477</strain>
    </source>
</reference>
<dbReference type="Pfam" id="PF07963">
    <property type="entry name" value="N_methyl"/>
    <property type="match status" value="1"/>
</dbReference>
<dbReference type="PROSITE" id="PS00409">
    <property type="entry name" value="PROKAR_NTER_METHYL"/>
    <property type="match status" value="1"/>
</dbReference>
<dbReference type="NCBIfam" id="TIGR02532">
    <property type="entry name" value="IV_pilin_GFxxxE"/>
    <property type="match status" value="1"/>
</dbReference>
<dbReference type="AlphaFoldDB" id="A0A7C4MRF5"/>
<proteinExistence type="predicted"/>
<protein>
    <submittedName>
        <fullName evidence="2">Type II secretion system protein</fullName>
    </submittedName>
</protein>
<sequence length="254" mass="28325">MPKVRSPKPIIFWIPTENAGHSGFTLLELLISVAMTAVITLAVYGTYRSIVSVADIHEKRIRYLEMAAGCIERMRADVQGLAVRMREEFVPTMKEASADPLMIRIQPADEAIGANERKPFLRMTSRSVVPVSPQDTAGIADIRYELTPDPNGGWNIRRAQRLLPFSERSEHAEQRELHPIVCSGVRSVHVAAVNGKGERMERWDSNASDNRYETPKAVFLRLEVGEGGDSVHVETLIHLPVRRSSGPQEPPKSP</sequence>
<gene>
    <name evidence="2" type="ORF">ENS29_10270</name>
</gene>
<dbReference type="EMBL" id="DSUH01000238">
    <property type="protein sequence ID" value="HGU33225.1"/>
    <property type="molecule type" value="Genomic_DNA"/>
</dbReference>
<feature type="transmembrane region" description="Helical" evidence="1">
    <location>
        <begin position="29"/>
        <end position="47"/>
    </location>
</feature>
<keyword evidence="1" id="KW-1133">Transmembrane helix</keyword>
<keyword evidence="1" id="KW-0812">Transmembrane</keyword>
<evidence type="ECO:0000313" key="2">
    <source>
        <dbReference type="EMBL" id="HGU33225.1"/>
    </source>
</evidence>
<accession>A0A7C4MRF5</accession>